<evidence type="ECO:0000256" key="7">
    <source>
        <dbReference type="ARBA" id="ARBA00048424"/>
    </source>
</evidence>
<feature type="compositionally biased region" description="Low complexity" evidence="8">
    <location>
        <begin position="469"/>
        <end position="484"/>
    </location>
</feature>
<evidence type="ECO:0000256" key="2">
    <source>
        <dbReference type="ARBA" id="ARBA00022801"/>
    </source>
</evidence>
<dbReference type="PRINTS" id="PR01911">
    <property type="entry name" value="PFDSPHPHTASE"/>
</dbReference>
<dbReference type="EMBL" id="KZ819667">
    <property type="protein sequence ID" value="PWN27857.1"/>
    <property type="molecule type" value="Genomic_DNA"/>
</dbReference>
<dbReference type="InterPro" id="IPR016130">
    <property type="entry name" value="Tyr_Pase_AS"/>
</dbReference>
<evidence type="ECO:0000313" key="10">
    <source>
        <dbReference type="EMBL" id="PWN27857.1"/>
    </source>
</evidence>
<dbReference type="Pfam" id="PF03162">
    <property type="entry name" value="Y_phosphatase2"/>
    <property type="match status" value="1"/>
</dbReference>
<evidence type="ECO:0000313" key="11">
    <source>
        <dbReference type="Proteomes" id="UP000245884"/>
    </source>
</evidence>
<feature type="region of interest" description="Disordered" evidence="8">
    <location>
        <begin position="441"/>
        <end position="484"/>
    </location>
</feature>
<dbReference type="STRING" id="1569628.A0A316URE9"/>
<dbReference type="InterPro" id="IPR020428">
    <property type="entry name" value="PFA-DSPs"/>
</dbReference>
<comment type="similarity">
    <text evidence="3">Belongs to the protein-tyrosine phosphatase family. Atypical dual-specificity phosphatase Siw14-like subfamily.</text>
</comment>
<dbReference type="SUPFAM" id="SSF52799">
    <property type="entry name" value="(Phosphotyrosine protein) phosphatases II"/>
    <property type="match status" value="1"/>
</dbReference>
<dbReference type="Proteomes" id="UP000245884">
    <property type="component" value="Unassembled WGS sequence"/>
</dbReference>
<dbReference type="PANTHER" id="PTHR31126:SF48">
    <property type="entry name" value="INOSITOL PHOSPHATASE SIW14"/>
    <property type="match status" value="1"/>
</dbReference>
<comment type="catalytic activity">
    <reaction evidence="6">
        <text>1,5-bis(diphospho)-1D-myo-inositol 2,3,4,6-tetrakisphosphate + H2O = 1-diphospho-1D-myo-inositol 2,3,4,5,6-pentakisphosphate + phosphate + 2 H(+)</text>
        <dbReference type="Rhea" id="RHEA:79699"/>
        <dbReference type="ChEBI" id="CHEBI:15377"/>
        <dbReference type="ChEBI" id="CHEBI:15378"/>
        <dbReference type="ChEBI" id="CHEBI:43474"/>
        <dbReference type="ChEBI" id="CHEBI:74946"/>
        <dbReference type="ChEBI" id="CHEBI:77983"/>
        <dbReference type="EC" id="3.6.1.52"/>
    </reaction>
    <physiologicalReaction direction="left-to-right" evidence="6">
        <dbReference type="Rhea" id="RHEA:79700"/>
    </physiologicalReaction>
</comment>
<evidence type="ECO:0000256" key="5">
    <source>
        <dbReference type="ARBA" id="ARBA00047562"/>
    </source>
</evidence>
<dbReference type="EC" id="3.6.1.52" evidence="1"/>
<dbReference type="RefSeq" id="XP_025362469.1">
    <property type="nucleotide sequence ID" value="XM_025506179.1"/>
</dbReference>
<keyword evidence="11" id="KW-1185">Reference proteome</keyword>
<dbReference type="PROSITE" id="PS50054">
    <property type="entry name" value="TYR_PHOSPHATASE_DUAL"/>
    <property type="match status" value="1"/>
</dbReference>
<feature type="compositionally biased region" description="Basic and acidic residues" evidence="8">
    <location>
        <begin position="51"/>
        <end position="64"/>
    </location>
</feature>
<dbReference type="PANTHER" id="PTHR31126">
    <property type="entry name" value="TYROSINE-PROTEIN PHOSPHATASE"/>
    <property type="match status" value="1"/>
</dbReference>
<dbReference type="GO" id="GO:0005737">
    <property type="term" value="C:cytoplasm"/>
    <property type="evidence" value="ECO:0007669"/>
    <property type="project" value="TreeGrafter"/>
</dbReference>
<feature type="compositionally biased region" description="Low complexity" evidence="8">
    <location>
        <begin position="152"/>
        <end position="164"/>
    </location>
</feature>
<feature type="compositionally biased region" description="Low complexity" evidence="8">
    <location>
        <begin position="207"/>
        <end position="227"/>
    </location>
</feature>
<accession>A0A316URE9</accession>
<dbReference type="InterPro" id="IPR020422">
    <property type="entry name" value="TYR_PHOSPHATASE_DUAL_dom"/>
</dbReference>
<dbReference type="PROSITE" id="PS00383">
    <property type="entry name" value="TYR_PHOSPHATASE_1"/>
    <property type="match status" value="1"/>
</dbReference>
<name>A0A316URE9_9BASI</name>
<gene>
    <name evidence="10" type="ORF">BDZ90DRAFT_232237</name>
</gene>
<sequence length="484" mass="51768">MGDDDGDAAAAANLFCRIGRPTNGKARSEDDESSRPRLGFLKAIIDHHTRARDVRNSAAERDKTMNAWNLPVPGRSETTAGGGAALVDKNALSETSGSTILTSSDGGLSAGSGGSSSGASQGSSAGDTRATSPPSSSQGGSSDKESSPPAEDAAAGDVAPSVAATPDDEVPWFRQMASLPHIRSAGIPLVQPSPSASALHNHPPPAAHSTASLLTASAASSQQQKTLNGSTTAHATIPPTLPIHASSTAVVTPLESPHLSPLLPPDNFSMVNTWLYRSSFPKKKHFPFLRTLGLRSVLTLILEEYPDQNTQFLDSEGITFFQFGIPGNKEPFVQIPDDKIAAALCTMLDRRNHPMLVHCNKGKHRTGCLIGCLRKLQGWSLTTIFDEYRRFSAPKSRSMDQEFVELFDTGRVWRLMEEGGEDAKRWLPRWRVLREGRRILGVPEEEGEEGQEAEGVEDDEARQAIVKASSSSPSSSSLPPMRGM</sequence>
<dbReference type="GO" id="GO:0016791">
    <property type="term" value="F:phosphatase activity"/>
    <property type="evidence" value="ECO:0007669"/>
    <property type="project" value="InterPro"/>
</dbReference>
<dbReference type="GeneID" id="37028002"/>
<feature type="compositionally biased region" description="Acidic residues" evidence="8">
    <location>
        <begin position="443"/>
        <end position="460"/>
    </location>
</feature>
<comment type="catalytic activity">
    <reaction evidence="4">
        <text>5-diphospho-1D-myo-inositol 1,2,3,4,6-pentakisphosphate + H2O = 1D-myo-inositol hexakisphosphate + phosphate + H(+)</text>
        <dbReference type="Rhea" id="RHEA:22384"/>
        <dbReference type="ChEBI" id="CHEBI:15377"/>
        <dbReference type="ChEBI" id="CHEBI:15378"/>
        <dbReference type="ChEBI" id="CHEBI:43474"/>
        <dbReference type="ChEBI" id="CHEBI:58130"/>
        <dbReference type="ChEBI" id="CHEBI:58628"/>
        <dbReference type="EC" id="3.6.1.52"/>
    </reaction>
    <physiologicalReaction direction="left-to-right" evidence="4">
        <dbReference type="Rhea" id="RHEA:22385"/>
    </physiologicalReaction>
</comment>
<evidence type="ECO:0000256" key="1">
    <source>
        <dbReference type="ARBA" id="ARBA00012527"/>
    </source>
</evidence>
<keyword evidence="2" id="KW-0378">Hydrolase</keyword>
<feature type="region of interest" description="Disordered" evidence="8">
    <location>
        <begin position="193"/>
        <end position="233"/>
    </location>
</feature>
<organism evidence="10 11">
    <name type="scientific">Jaminaea rosea</name>
    <dbReference type="NCBI Taxonomy" id="1569628"/>
    <lineage>
        <taxon>Eukaryota</taxon>
        <taxon>Fungi</taxon>
        <taxon>Dikarya</taxon>
        <taxon>Basidiomycota</taxon>
        <taxon>Ustilaginomycotina</taxon>
        <taxon>Exobasidiomycetes</taxon>
        <taxon>Microstromatales</taxon>
        <taxon>Microstromatales incertae sedis</taxon>
        <taxon>Jaminaea</taxon>
    </lineage>
</organism>
<feature type="domain" description="Tyrosine-protein phosphatase" evidence="9">
    <location>
        <begin position="267"/>
        <end position="419"/>
    </location>
</feature>
<proteinExistence type="inferred from homology"/>
<evidence type="ECO:0000256" key="3">
    <source>
        <dbReference type="ARBA" id="ARBA00044949"/>
    </source>
</evidence>
<feature type="compositionally biased region" description="Low complexity" evidence="8">
    <location>
        <begin position="117"/>
        <end position="141"/>
    </location>
</feature>
<protein>
    <recommendedName>
        <fullName evidence="1">diphosphoinositol-polyphosphate diphosphatase</fullName>
        <ecNumber evidence="1">3.6.1.52</ecNumber>
    </recommendedName>
</protein>
<evidence type="ECO:0000259" key="9">
    <source>
        <dbReference type="PROSITE" id="PS50054"/>
    </source>
</evidence>
<reference evidence="10 11" key="1">
    <citation type="journal article" date="2018" name="Mol. Biol. Evol.">
        <title>Broad Genomic Sampling Reveals a Smut Pathogenic Ancestry of the Fungal Clade Ustilaginomycotina.</title>
        <authorList>
            <person name="Kijpornyongpan T."/>
            <person name="Mondo S.J."/>
            <person name="Barry K."/>
            <person name="Sandor L."/>
            <person name="Lee J."/>
            <person name="Lipzen A."/>
            <person name="Pangilinan J."/>
            <person name="LaButti K."/>
            <person name="Hainaut M."/>
            <person name="Henrissat B."/>
            <person name="Grigoriev I.V."/>
            <person name="Spatafora J.W."/>
            <person name="Aime M.C."/>
        </authorList>
    </citation>
    <scope>NUCLEOTIDE SEQUENCE [LARGE SCALE GENOMIC DNA]</scope>
    <source>
        <strain evidence="10 11">MCA 5214</strain>
    </source>
</reference>
<comment type="catalytic activity">
    <reaction evidence="7">
        <text>6-diphospho-1D-myo-inositol pentakisphosphate + H2O = 1D-myo-inositol hexakisphosphate + phosphate + H(+)</text>
        <dbReference type="Rhea" id="RHEA:79703"/>
        <dbReference type="ChEBI" id="CHEBI:15377"/>
        <dbReference type="ChEBI" id="CHEBI:15378"/>
        <dbReference type="ChEBI" id="CHEBI:43474"/>
        <dbReference type="ChEBI" id="CHEBI:58130"/>
        <dbReference type="ChEBI" id="CHEBI:230534"/>
        <dbReference type="EC" id="3.6.1.52"/>
    </reaction>
    <physiologicalReaction direction="left-to-right" evidence="7">
        <dbReference type="Rhea" id="RHEA:79704"/>
    </physiologicalReaction>
</comment>
<dbReference type="AlphaFoldDB" id="A0A316URE9"/>
<feature type="region of interest" description="Disordered" evidence="8">
    <location>
        <begin position="97"/>
        <end position="167"/>
    </location>
</feature>
<evidence type="ECO:0000256" key="8">
    <source>
        <dbReference type="SAM" id="MobiDB-lite"/>
    </source>
</evidence>
<dbReference type="FunFam" id="3.90.190.10:FF:000024">
    <property type="entry name" value="probable tyrosine-protein phosphatase At1g05000"/>
    <property type="match status" value="1"/>
</dbReference>
<dbReference type="OrthoDB" id="6375174at2759"/>
<evidence type="ECO:0000256" key="4">
    <source>
        <dbReference type="ARBA" id="ARBA00047342"/>
    </source>
</evidence>
<comment type="catalytic activity">
    <reaction evidence="5">
        <text>3,5-bis(diphospho)-1D-myo-inositol 1,2,4,6-tetrakisphosphate + H2O = 3-diphospho-1D-myo-inositol 1,2,4,5,6-pentakisphosphate + phosphate + 2 H(+)</text>
        <dbReference type="Rhea" id="RHEA:56312"/>
        <dbReference type="ChEBI" id="CHEBI:15377"/>
        <dbReference type="ChEBI" id="CHEBI:15378"/>
        <dbReference type="ChEBI" id="CHEBI:43474"/>
        <dbReference type="ChEBI" id="CHEBI:140372"/>
        <dbReference type="ChEBI" id="CHEBI:140374"/>
        <dbReference type="EC" id="3.6.1.52"/>
    </reaction>
    <physiologicalReaction direction="left-to-right" evidence="5">
        <dbReference type="Rhea" id="RHEA:56313"/>
    </physiologicalReaction>
</comment>
<dbReference type="CDD" id="cd14528">
    <property type="entry name" value="PFA-DSP_Siw14"/>
    <property type="match status" value="1"/>
</dbReference>
<dbReference type="InterPro" id="IPR004861">
    <property type="entry name" value="Siw14-like"/>
</dbReference>
<feature type="region of interest" description="Disordered" evidence="8">
    <location>
        <begin position="51"/>
        <end position="82"/>
    </location>
</feature>
<dbReference type="GO" id="GO:0052840">
    <property type="term" value="F:inositol diphosphate tetrakisphosphate diphosphatase activity"/>
    <property type="evidence" value="ECO:0007669"/>
    <property type="project" value="TreeGrafter"/>
</dbReference>
<dbReference type="Gene3D" id="3.90.190.10">
    <property type="entry name" value="Protein tyrosine phosphatase superfamily"/>
    <property type="match status" value="1"/>
</dbReference>
<evidence type="ECO:0000256" key="6">
    <source>
        <dbReference type="ARBA" id="ARBA00047927"/>
    </source>
</evidence>
<dbReference type="InterPro" id="IPR029021">
    <property type="entry name" value="Prot-tyrosine_phosphatase-like"/>
</dbReference>